<feature type="region of interest" description="Disordered" evidence="1">
    <location>
        <begin position="207"/>
        <end position="233"/>
    </location>
</feature>
<feature type="compositionally biased region" description="Basic and acidic residues" evidence="1">
    <location>
        <begin position="223"/>
        <end position="233"/>
    </location>
</feature>
<gene>
    <name evidence="3" type="ORF">WMSIL1_LOCUS8314</name>
</gene>
<evidence type="ECO:0000313" key="4">
    <source>
        <dbReference type="Proteomes" id="UP000321570"/>
    </source>
</evidence>
<evidence type="ECO:0000256" key="1">
    <source>
        <dbReference type="SAM" id="MobiDB-lite"/>
    </source>
</evidence>
<evidence type="ECO:0000313" key="3">
    <source>
        <dbReference type="EMBL" id="VUZ49180.1"/>
    </source>
</evidence>
<feature type="domain" description="Schwannomin interacting protein 1 C-terminal" evidence="2">
    <location>
        <begin position="259"/>
        <end position="323"/>
    </location>
</feature>
<name>A0A564YPT9_HYMDI</name>
<sequence length="438" mass="49011">MYIFTNSYPANKFYRMEAKISASPPAPIYLERGHAVVGGHLFSPFPQKRVLGDSLMQESSILLPCDRDAQTGSPTIRKVKDVESNPTLTSSYGESDSVISSCMLTSESFYGQTDSSLLRSENECYSVDNVKISPEVLSHNKPDKTPVNESPPPKSRKRNVNWGDRKSIRLSIEYPKSMAADFNPKTLEKVNNSSYFRICFGTEFSDEDDEDDPFTSGGQSMTKESDSTLDIRDKDLSSSIIPSSSNTKAKKPLVRVSFLSATTSELLGVIETEDGMLSPQSLAKFSLPQIQLIINDLLDQISQKNMELMHELPKRDDLILEKEEKQAYLDRVAIETRCNGYISHKRSYAPTIRPSNLDFTDAFNPNPEYRYPFNSPLPRMSSDNPNDTCQTVTPKLPEAATTPTVGSRLKTCINKFFSSRRSRQSTSPNSSNLKSMSF</sequence>
<organism evidence="3 4">
    <name type="scientific">Hymenolepis diminuta</name>
    <name type="common">Rat tapeworm</name>
    <dbReference type="NCBI Taxonomy" id="6216"/>
    <lineage>
        <taxon>Eukaryota</taxon>
        <taxon>Metazoa</taxon>
        <taxon>Spiralia</taxon>
        <taxon>Lophotrochozoa</taxon>
        <taxon>Platyhelminthes</taxon>
        <taxon>Cestoda</taxon>
        <taxon>Eucestoda</taxon>
        <taxon>Cyclophyllidea</taxon>
        <taxon>Hymenolepididae</taxon>
        <taxon>Hymenolepis</taxon>
    </lineage>
</organism>
<proteinExistence type="predicted"/>
<accession>A0A564YPT9</accession>
<reference evidence="3 4" key="1">
    <citation type="submission" date="2019-07" db="EMBL/GenBank/DDBJ databases">
        <authorList>
            <person name="Jastrzebski P J."/>
            <person name="Paukszto L."/>
            <person name="Jastrzebski P J."/>
        </authorList>
    </citation>
    <scope>NUCLEOTIDE SEQUENCE [LARGE SCALE GENOMIC DNA]</scope>
    <source>
        <strain evidence="3 4">WMS-il1</strain>
    </source>
</reference>
<dbReference type="Pfam" id="PF10148">
    <property type="entry name" value="SCHIP-1_C"/>
    <property type="match status" value="1"/>
</dbReference>
<protein>
    <recommendedName>
        <fullName evidence="2">Schwannomin interacting protein 1 C-terminal domain-containing protein</fullName>
    </recommendedName>
</protein>
<feature type="region of interest" description="Disordered" evidence="1">
    <location>
        <begin position="135"/>
        <end position="162"/>
    </location>
</feature>
<keyword evidence="4" id="KW-1185">Reference proteome</keyword>
<dbReference type="InterPro" id="IPR015649">
    <property type="entry name" value="SCHIP_1_C"/>
</dbReference>
<dbReference type="EMBL" id="CABIJS010000322">
    <property type="protein sequence ID" value="VUZ49180.1"/>
    <property type="molecule type" value="Genomic_DNA"/>
</dbReference>
<dbReference type="AlphaFoldDB" id="A0A564YPT9"/>
<dbReference type="Proteomes" id="UP000321570">
    <property type="component" value="Unassembled WGS sequence"/>
</dbReference>
<evidence type="ECO:0000259" key="2">
    <source>
        <dbReference type="Pfam" id="PF10148"/>
    </source>
</evidence>